<proteinExistence type="predicted"/>
<evidence type="ECO:0000259" key="1">
    <source>
        <dbReference type="Pfam" id="PF03936"/>
    </source>
</evidence>
<dbReference type="GO" id="GO:0010333">
    <property type="term" value="F:terpene synthase activity"/>
    <property type="evidence" value="ECO:0007669"/>
    <property type="project" value="InterPro"/>
</dbReference>
<organism evidence="2 3">
    <name type="scientific">Vanilla planifolia</name>
    <name type="common">Vanilla</name>
    <dbReference type="NCBI Taxonomy" id="51239"/>
    <lineage>
        <taxon>Eukaryota</taxon>
        <taxon>Viridiplantae</taxon>
        <taxon>Streptophyta</taxon>
        <taxon>Embryophyta</taxon>
        <taxon>Tracheophyta</taxon>
        <taxon>Spermatophyta</taxon>
        <taxon>Magnoliopsida</taxon>
        <taxon>Liliopsida</taxon>
        <taxon>Asparagales</taxon>
        <taxon>Orchidaceae</taxon>
        <taxon>Vanilloideae</taxon>
        <taxon>Vanilleae</taxon>
        <taxon>Vanilla</taxon>
    </lineage>
</organism>
<dbReference type="OrthoDB" id="1877784at2759"/>
<dbReference type="Proteomes" id="UP000639772">
    <property type="component" value="Chromosome 13"/>
</dbReference>
<accession>A0A835UC33</accession>
<dbReference type="SUPFAM" id="SSF48576">
    <property type="entry name" value="Terpenoid synthases"/>
    <property type="match status" value="1"/>
</dbReference>
<dbReference type="EMBL" id="JADCNM010000013">
    <property type="protein sequence ID" value="KAG0455725.1"/>
    <property type="molecule type" value="Genomic_DNA"/>
</dbReference>
<evidence type="ECO:0000313" key="3">
    <source>
        <dbReference type="Proteomes" id="UP000639772"/>
    </source>
</evidence>
<sequence>MEDARLTGASSLIECPHPMQGFQPSVWGDYFVENKPMSPSELHEQTANHLATIVHSYMKEYNCTEEETCQKLIEMVENEWKTLNQELLLLTNLPLTLVRPIINLTRVMEIFYKEKDTFTNPFDTMKNDISLVMIEPLFPNGAIPK</sequence>
<reference evidence="2 3" key="1">
    <citation type="journal article" date="2020" name="Nat. Food">
        <title>A phased Vanilla planifolia genome enables genetic improvement of flavour and production.</title>
        <authorList>
            <person name="Hasing T."/>
            <person name="Tang H."/>
            <person name="Brym M."/>
            <person name="Khazi F."/>
            <person name="Huang T."/>
            <person name="Chambers A.H."/>
        </authorList>
    </citation>
    <scope>NUCLEOTIDE SEQUENCE [LARGE SCALE GENOMIC DNA]</scope>
    <source>
        <tissue evidence="2">Leaf</tissue>
    </source>
</reference>
<protein>
    <recommendedName>
        <fullName evidence="1">Terpene synthase metal-binding domain-containing protein</fullName>
    </recommendedName>
</protein>
<feature type="domain" description="Terpene synthase metal-binding" evidence="1">
    <location>
        <begin position="43"/>
        <end position="82"/>
    </location>
</feature>
<comment type="caution">
    <text evidence="2">The sequence shown here is derived from an EMBL/GenBank/DDBJ whole genome shotgun (WGS) entry which is preliminary data.</text>
</comment>
<dbReference type="Pfam" id="PF03936">
    <property type="entry name" value="Terpene_synth_C"/>
    <property type="match status" value="1"/>
</dbReference>
<dbReference type="AlphaFoldDB" id="A0A835UC33"/>
<evidence type="ECO:0000313" key="2">
    <source>
        <dbReference type="EMBL" id="KAG0455725.1"/>
    </source>
</evidence>
<dbReference type="GO" id="GO:0000287">
    <property type="term" value="F:magnesium ion binding"/>
    <property type="evidence" value="ECO:0007669"/>
    <property type="project" value="InterPro"/>
</dbReference>
<dbReference type="InterPro" id="IPR005630">
    <property type="entry name" value="Terpene_synthase_metal-bd"/>
</dbReference>
<dbReference type="Gene3D" id="1.10.600.10">
    <property type="entry name" value="Farnesyl Diphosphate Synthase"/>
    <property type="match status" value="1"/>
</dbReference>
<name>A0A835UC33_VANPL</name>
<dbReference type="InterPro" id="IPR008949">
    <property type="entry name" value="Isoprenoid_synthase_dom_sf"/>
</dbReference>
<gene>
    <name evidence="2" type="ORF">HPP92_023513</name>
</gene>